<dbReference type="OrthoDB" id="2139348at2759"/>
<dbReference type="CDD" id="cd04328">
    <property type="entry name" value="RNAP_I_Rpa43_N"/>
    <property type="match status" value="1"/>
</dbReference>
<evidence type="ECO:0000256" key="6">
    <source>
        <dbReference type="ARBA" id="ARBA00022737"/>
    </source>
</evidence>
<evidence type="ECO:0000313" key="15">
    <source>
        <dbReference type="EMBL" id="OZJ06621.1"/>
    </source>
</evidence>
<dbReference type="InterPro" id="IPR012340">
    <property type="entry name" value="NA-bd_OB-fold"/>
</dbReference>
<evidence type="ECO:0000256" key="9">
    <source>
        <dbReference type="ARBA" id="ARBA00023136"/>
    </source>
</evidence>
<reference evidence="15 16" key="1">
    <citation type="journal article" date="2017" name="Mycologia">
        <title>Bifiguratus adelaidae, gen. et sp. nov., a new member of Mucoromycotina in endophytic and soil-dwelling habitats.</title>
        <authorList>
            <person name="Torres-Cruz T.J."/>
            <person name="Billingsley Tobias T.L."/>
            <person name="Almatruk M."/>
            <person name="Hesse C."/>
            <person name="Kuske C.R."/>
            <person name="Desiro A."/>
            <person name="Benucci G.M."/>
            <person name="Bonito G."/>
            <person name="Stajich J.E."/>
            <person name="Dunlap C."/>
            <person name="Arnold A.E."/>
            <person name="Porras-Alfaro A."/>
        </authorList>
    </citation>
    <scope>NUCLEOTIDE SEQUENCE [LARGE SCALE GENOMIC DNA]</scope>
    <source>
        <strain evidence="15 16">AZ0501</strain>
    </source>
</reference>
<keyword evidence="7" id="KW-1133">Transmembrane helix</keyword>
<dbReference type="InterPro" id="IPR041901">
    <property type="entry name" value="RNAP_I_Rpa43_N"/>
</dbReference>
<evidence type="ECO:0000256" key="13">
    <source>
        <dbReference type="SAM" id="MobiDB-lite"/>
    </source>
</evidence>
<feature type="repeat" description="Solcar" evidence="11">
    <location>
        <begin position="223"/>
        <end position="309"/>
    </location>
</feature>
<comment type="subcellular location">
    <subcellularLocation>
        <location evidence="1">Mitochondrion membrane</location>
        <topology evidence="1">Multi-pass membrane protein</topology>
    </subcellularLocation>
</comment>
<organism evidence="15 16">
    <name type="scientific">Bifiguratus adelaidae</name>
    <dbReference type="NCBI Taxonomy" id="1938954"/>
    <lineage>
        <taxon>Eukaryota</taxon>
        <taxon>Fungi</taxon>
        <taxon>Fungi incertae sedis</taxon>
        <taxon>Mucoromycota</taxon>
        <taxon>Mucoromycotina</taxon>
        <taxon>Endogonomycetes</taxon>
        <taxon>Endogonales</taxon>
        <taxon>Endogonales incertae sedis</taxon>
        <taxon>Bifiguratus</taxon>
    </lineage>
</organism>
<dbReference type="Gene3D" id="2.40.50.140">
    <property type="entry name" value="Nucleic acid-binding proteins"/>
    <property type="match status" value="1"/>
</dbReference>
<evidence type="ECO:0000256" key="12">
    <source>
        <dbReference type="RuleBase" id="RU000488"/>
    </source>
</evidence>
<keyword evidence="3 12" id="KW-0813">Transport</keyword>
<keyword evidence="10" id="KW-0804">Transcription</keyword>
<dbReference type="Gene3D" id="3.30.1490.120">
    <property type="entry name" value="RNA polymerase Rpb7-like, N-terminal domain"/>
    <property type="match status" value="1"/>
</dbReference>
<evidence type="ECO:0000259" key="14">
    <source>
        <dbReference type="Pfam" id="PF17875"/>
    </source>
</evidence>
<evidence type="ECO:0000256" key="11">
    <source>
        <dbReference type="PROSITE-ProRule" id="PRU00282"/>
    </source>
</evidence>
<name>A0A261Y7R2_9FUNG</name>
<evidence type="ECO:0000256" key="10">
    <source>
        <dbReference type="ARBA" id="ARBA00023163"/>
    </source>
</evidence>
<dbReference type="PANTHER" id="PTHR45624">
    <property type="entry name" value="MITOCHONDRIAL BASIC AMINO ACIDS TRANSPORTER-RELATED"/>
    <property type="match status" value="1"/>
</dbReference>
<evidence type="ECO:0000256" key="8">
    <source>
        <dbReference type="ARBA" id="ARBA00023128"/>
    </source>
</evidence>
<dbReference type="GO" id="GO:0000428">
    <property type="term" value="C:DNA-directed RNA polymerase complex"/>
    <property type="evidence" value="ECO:0007669"/>
    <property type="project" value="UniProtKB-KW"/>
</dbReference>
<keyword evidence="5 11" id="KW-0812">Transmembrane</keyword>
<keyword evidence="4" id="KW-0240">DNA-directed RNA polymerase</keyword>
<dbReference type="AlphaFoldDB" id="A0A261Y7R2"/>
<sequence>MDKKRKAPDTKHKRKKAKHDDRMVVRKSVDKTPFKTVTCQMYIHVPPIYVGKTIDGVNDQLNGFLMKYSSTLDGIVLSHSNLVIPQPKARIINDSPFAHFWITVDFLVWKPKRGSRLVGTVNLQSADHIGLLIYGTFNASIPREYIPSDFEWNPSSMTTTNNASLADVDGETEAEDTTTEETEPSQSEDATATRTTPQNGEWISKSSGETIGAKEGVLDFLVVDLVHANDMLSAAGFVGKFIEYPFDTVKVRLQTESGPGAYAGPLDCIKQTIQQEGVRGLYKGLTSPLIGSVMEAAALFVGYKHVQDMIRQATWTPEEKQRYSHIKKEDDLPPLSIQQLVLAGSMSGAFCSLILTPVELVKCKLQVQKEPLVTEVVPNARATIVYKGPLHVVSHVMKAEGLLGFYRGHLATFIRETAGGAFWFGIYELACLQFVKRKQKQVGSTRTITKADLAPWQLMSAGALGGMCYNFSIFPVDVIKSHMQTEQEHPYGNRVTKRPFFQVARDIYRDTGIKGFYRGCGITVARSAPSNAIIFMTYELLKRQFG</sequence>
<keyword evidence="16" id="KW-1185">Reference proteome</keyword>
<keyword evidence="8" id="KW-0496">Mitochondrion</keyword>
<evidence type="ECO:0000256" key="1">
    <source>
        <dbReference type="ARBA" id="ARBA00004225"/>
    </source>
</evidence>
<keyword evidence="6" id="KW-0677">Repeat</keyword>
<feature type="domain" description="RPA43 OB" evidence="14">
    <location>
        <begin position="111"/>
        <end position="236"/>
    </location>
</feature>
<proteinExistence type="inferred from homology"/>
<feature type="region of interest" description="Disordered" evidence="13">
    <location>
        <begin position="157"/>
        <end position="206"/>
    </location>
</feature>
<dbReference type="InterPro" id="IPR023395">
    <property type="entry name" value="MCP_dom_sf"/>
</dbReference>
<feature type="repeat" description="Solcar" evidence="11">
    <location>
        <begin position="335"/>
        <end position="433"/>
    </location>
</feature>
<dbReference type="GO" id="GO:0000064">
    <property type="term" value="F:L-ornithine transmembrane transporter activity"/>
    <property type="evidence" value="ECO:0007669"/>
    <property type="project" value="TreeGrafter"/>
</dbReference>
<dbReference type="Pfam" id="PF00153">
    <property type="entry name" value="Mito_carr"/>
    <property type="match status" value="2"/>
</dbReference>
<dbReference type="Pfam" id="PF17875">
    <property type="entry name" value="RPA43_OB"/>
    <property type="match status" value="1"/>
</dbReference>
<evidence type="ECO:0000256" key="5">
    <source>
        <dbReference type="ARBA" id="ARBA00022692"/>
    </source>
</evidence>
<gene>
    <name evidence="15" type="ORF">BZG36_00379</name>
</gene>
<evidence type="ECO:0000256" key="2">
    <source>
        <dbReference type="ARBA" id="ARBA00006375"/>
    </source>
</evidence>
<comment type="similarity">
    <text evidence="2 12">Belongs to the mitochondrial carrier (TC 2.A.29) family.</text>
</comment>
<evidence type="ECO:0000256" key="3">
    <source>
        <dbReference type="ARBA" id="ARBA00022448"/>
    </source>
</evidence>
<feature type="repeat" description="Solcar" evidence="11">
    <location>
        <begin position="453"/>
        <end position="544"/>
    </location>
</feature>
<dbReference type="Gene3D" id="1.50.40.10">
    <property type="entry name" value="Mitochondrial carrier domain"/>
    <property type="match status" value="2"/>
</dbReference>
<evidence type="ECO:0000313" key="16">
    <source>
        <dbReference type="Proteomes" id="UP000242875"/>
    </source>
</evidence>
<dbReference type="PANTHER" id="PTHR45624:SF31">
    <property type="entry name" value="MITOCHONDRIAL ORNITHINE TRANSPORTER 1"/>
    <property type="match status" value="1"/>
</dbReference>
<feature type="compositionally biased region" description="Acidic residues" evidence="13">
    <location>
        <begin position="168"/>
        <end position="183"/>
    </location>
</feature>
<dbReference type="Proteomes" id="UP000242875">
    <property type="component" value="Unassembled WGS sequence"/>
</dbReference>
<feature type="compositionally biased region" description="Polar residues" evidence="13">
    <location>
        <begin position="184"/>
        <end position="206"/>
    </location>
</feature>
<dbReference type="GO" id="GO:1990575">
    <property type="term" value="P:mitochondrial L-ornithine transmembrane transport"/>
    <property type="evidence" value="ECO:0007669"/>
    <property type="project" value="TreeGrafter"/>
</dbReference>
<dbReference type="SUPFAM" id="SSF103506">
    <property type="entry name" value="Mitochondrial carrier"/>
    <property type="match status" value="1"/>
</dbReference>
<feature type="region of interest" description="Disordered" evidence="13">
    <location>
        <begin position="1"/>
        <end position="20"/>
    </location>
</feature>
<dbReference type="GO" id="GO:0031966">
    <property type="term" value="C:mitochondrial membrane"/>
    <property type="evidence" value="ECO:0007669"/>
    <property type="project" value="UniProtKB-SubCell"/>
</dbReference>
<keyword evidence="9 11" id="KW-0472">Membrane</keyword>
<dbReference type="PROSITE" id="PS50920">
    <property type="entry name" value="SOLCAR"/>
    <property type="match status" value="3"/>
</dbReference>
<dbReference type="InterPro" id="IPR036898">
    <property type="entry name" value="RNA_pol_Rpb7-like_N_sf"/>
</dbReference>
<accession>A0A261Y7R2</accession>
<dbReference type="InterPro" id="IPR018108">
    <property type="entry name" value="MCP_transmembrane"/>
</dbReference>
<dbReference type="InterPro" id="IPR050567">
    <property type="entry name" value="Mitochondrial_Carrier"/>
</dbReference>
<evidence type="ECO:0000256" key="7">
    <source>
        <dbReference type="ARBA" id="ARBA00022989"/>
    </source>
</evidence>
<dbReference type="InterPro" id="IPR041178">
    <property type="entry name" value="RPA43_OB"/>
</dbReference>
<dbReference type="EMBL" id="MVBO01000002">
    <property type="protein sequence ID" value="OZJ06621.1"/>
    <property type="molecule type" value="Genomic_DNA"/>
</dbReference>
<comment type="caution">
    <text evidence="15">The sequence shown here is derived from an EMBL/GenBank/DDBJ whole genome shotgun (WGS) entry which is preliminary data.</text>
</comment>
<protein>
    <recommendedName>
        <fullName evidence="14">RPA43 OB domain-containing protein</fullName>
    </recommendedName>
</protein>
<evidence type="ECO:0000256" key="4">
    <source>
        <dbReference type="ARBA" id="ARBA00022478"/>
    </source>
</evidence>
<feature type="compositionally biased region" description="Basic and acidic residues" evidence="13">
    <location>
        <begin position="1"/>
        <end position="10"/>
    </location>
</feature>